<dbReference type="PANTHER" id="PTHR46145:SF4">
    <property type="entry name" value="HEPARANASE"/>
    <property type="match status" value="1"/>
</dbReference>
<reference evidence="3 4" key="1">
    <citation type="submission" date="2024-02" db="EMBL/GenBank/DDBJ databases">
        <title>Chromosome-scale genome assembly of the rough periwinkle Littorina saxatilis.</title>
        <authorList>
            <person name="De Jode A."/>
            <person name="Faria R."/>
            <person name="Formenti G."/>
            <person name="Sims Y."/>
            <person name="Smith T.P."/>
            <person name="Tracey A."/>
            <person name="Wood J.M.D."/>
            <person name="Zagrodzka Z.B."/>
            <person name="Johannesson K."/>
            <person name="Butlin R.K."/>
            <person name="Leder E.H."/>
        </authorList>
    </citation>
    <scope>NUCLEOTIDE SEQUENCE [LARGE SCALE GENOMIC DNA]</scope>
    <source>
        <strain evidence="3">Snail1</strain>
        <tissue evidence="3">Muscle</tissue>
    </source>
</reference>
<evidence type="ECO:0000313" key="4">
    <source>
        <dbReference type="Proteomes" id="UP001374579"/>
    </source>
</evidence>
<sequence length="513" mass="57097">MDFRIRHLTVLLLFLIGKVSASEDVRFFSVETGPEDTARPRGDNFLSGPVTVTVNVQQSVSRIGSHFIGVNIDTGTVKDNWISLNFSSKKVLSMAQALAPTYFRLGGTYADAATYDFSGGYSHTSVDHDAELGLTGVITPFNMTAKQWVAVSEFTRAVGWDMIMDLNALKRNADGTWNPDNARQLLQFSADRGYRIAGFQLGNEYDYYQPTFNITVSPPQLAKDIIALKNVLSEFPNYYSAFVIGPEVVHDFRFYVWGFLISGASNVVRAATFHQYYFFGLHAKLEWFTDVKRMDGLAGTIDQMFEATRAINPNFPVWLSETSSAYGGGAANISDRFVAGFLWLDKLGVCALKGVETVLRQDFYGGNYALIDYYLNPNPDFWLTVLYKRIVHGPVFSVTGRKDIRVYSACANTDSFSPGSLAVYILNPNNYSVTFDLPQFKSQPRYVYSLTAGDEDGLLSKFMALNGKKLELVDDKLPELLGQLVPSGGVTTAPYSYTFVVFHQAAVSICREF</sequence>
<dbReference type="GO" id="GO:0016020">
    <property type="term" value="C:membrane"/>
    <property type="evidence" value="ECO:0007669"/>
    <property type="project" value="InterPro"/>
</dbReference>
<dbReference type="GO" id="GO:0031012">
    <property type="term" value="C:extracellular matrix"/>
    <property type="evidence" value="ECO:0007669"/>
    <property type="project" value="TreeGrafter"/>
</dbReference>
<accession>A0AAN9AUE3</accession>
<evidence type="ECO:0000313" key="3">
    <source>
        <dbReference type="EMBL" id="KAK7093458.1"/>
    </source>
</evidence>
<organism evidence="3 4">
    <name type="scientific">Littorina saxatilis</name>
    <dbReference type="NCBI Taxonomy" id="31220"/>
    <lineage>
        <taxon>Eukaryota</taxon>
        <taxon>Metazoa</taxon>
        <taxon>Spiralia</taxon>
        <taxon>Lophotrochozoa</taxon>
        <taxon>Mollusca</taxon>
        <taxon>Gastropoda</taxon>
        <taxon>Caenogastropoda</taxon>
        <taxon>Littorinimorpha</taxon>
        <taxon>Littorinoidea</taxon>
        <taxon>Littorinidae</taxon>
        <taxon>Littorina</taxon>
    </lineage>
</organism>
<dbReference type="InterPro" id="IPR005199">
    <property type="entry name" value="Glyco_hydro_79"/>
</dbReference>
<dbReference type="InterPro" id="IPR017853">
    <property type="entry name" value="GH"/>
</dbReference>
<dbReference type="Pfam" id="PF03662">
    <property type="entry name" value="Glyco_hydro_79n"/>
    <property type="match status" value="1"/>
</dbReference>
<protein>
    <recommendedName>
        <fullName evidence="5">Glycoside hydrolase family 79</fullName>
    </recommendedName>
</protein>
<dbReference type="GO" id="GO:0005615">
    <property type="term" value="C:extracellular space"/>
    <property type="evidence" value="ECO:0007669"/>
    <property type="project" value="TreeGrafter"/>
</dbReference>
<dbReference type="SUPFAM" id="SSF51445">
    <property type="entry name" value="(Trans)glycosidases"/>
    <property type="match status" value="1"/>
</dbReference>
<evidence type="ECO:0008006" key="5">
    <source>
        <dbReference type="Google" id="ProtNLM"/>
    </source>
</evidence>
<gene>
    <name evidence="3" type="ORF">V1264_007211</name>
</gene>
<keyword evidence="4" id="KW-1185">Reference proteome</keyword>
<dbReference type="Gene3D" id="3.20.20.80">
    <property type="entry name" value="Glycosidases"/>
    <property type="match status" value="1"/>
</dbReference>
<comment type="similarity">
    <text evidence="1">Belongs to the glycosyl hydrolase 79 family.</text>
</comment>
<dbReference type="PANTHER" id="PTHR46145">
    <property type="entry name" value="HEPARANASE"/>
    <property type="match status" value="1"/>
</dbReference>
<dbReference type="AlphaFoldDB" id="A0AAN9AUE3"/>
<evidence type="ECO:0000256" key="1">
    <source>
        <dbReference type="ARBA" id="ARBA00009800"/>
    </source>
</evidence>
<dbReference type="EMBL" id="JBAMIC010000019">
    <property type="protein sequence ID" value="KAK7093458.1"/>
    <property type="molecule type" value="Genomic_DNA"/>
</dbReference>
<comment type="caution">
    <text evidence="3">The sequence shown here is derived from an EMBL/GenBank/DDBJ whole genome shotgun (WGS) entry which is preliminary data.</text>
</comment>
<feature type="signal peptide" evidence="2">
    <location>
        <begin position="1"/>
        <end position="21"/>
    </location>
</feature>
<proteinExistence type="inferred from homology"/>
<name>A0AAN9AUE3_9CAEN</name>
<feature type="chain" id="PRO_5042921806" description="Glycoside hydrolase family 79" evidence="2">
    <location>
        <begin position="22"/>
        <end position="513"/>
    </location>
</feature>
<dbReference type="GO" id="GO:0016798">
    <property type="term" value="F:hydrolase activity, acting on glycosyl bonds"/>
    <property type="evidence" value="ECO:0007669"/>
    <property type="project" value="InterPro"/>
</dbReference>
<evidence type="ECO:0000256" key="2">
    <source>
        <dbReference type="SAM" id="SignalP"/>
    </source>
</evidence>
<dbReference type="Proteomes" id="UP001374579">
    <property type="component" value="Unassembled WGS sequence"/>
</dbReference>
<keyword evidence="2" id="KW-0732">Signal</keyword>